<evidence type="ECO:0000256" key="6">
    <source>
        <dbReference type="ARBA" id="ARBA00022989"/>
    </source>
</evidence>
<name>A0A1G8GDZ9_9BACI</name>
<evidence type="ECO:0000256" key="13">
    <source>
        <dbReference type="ARBA" id="ARBA00049940"/>
    </source>
</evidence>
<dbReference type="GO" id="GO:0046872">
    <property type="term" value="F:metal ion binding"/>
    <property type="evidence" value="ECO:0007669"/>
    <property type="project" value="UniProtKB-KW"/>
</dbReference>
<dbReference type="InterPro" id="IPR003691">
    <property type="entry name" value="FluC"/>
</dbReference>
<comment type="subcellular location">
    <subcellularLocation>
        <location evidence="1 14">Cell membrane</location>
        <topology evidence="1 14">Multi-pass membrane protein</topology>
    </subcellularLocation>
</comment>
<feature type="binding site" evidence="14">
    <location>
        <position position="74"/>
    </location>
    <ligand>
        <name>Na(+)</name>
        <dbReference type="ChEBI" id="CHEBI:29101"/>
        <note>structural</note>
    </ligand>
</feature>
<keyword evidence="8 14" id="KW-0406">Ion transport</keyword>
<protein>
    <recommendedName>
        <fullName evidence="14">Fluoride-specific ion channel FluC</fullName>
    </recommendedName>
</protein>
<evidence type="ECO:0000256" key="10">
    <source>
        <dbReference type="ARBA" id="ARBA00023303"/>
    </source>
</evidence>
<comment type="similarity">
    <text evidence="11 14">Belongs to the fluoride channel Fluc/FEX (TC 1.A.43) family.</text>
</comment>
<dbReference type="RefSeq" id="WP_091274301.1">
    <property type="nucleotide sequence ID" value="NZ_FNDK01000015.1"/>
</dbReference>
<dbReference type="GO" id="GO:0005886">
    <property type="term" value="C:plasma membrane"/>
    <property type="evidence" value="ECO:0007669"/>
    <property type="project" value="UniProtKB-SubCell"/>
</dbReference>
<sequence length="134" mass="14007">MKNVIAVGAGAAVGTYLRYLLNIQTLAVEYPIGTLLENTTGSLLLGMLSGYFAAVVPKPWVKAGLGTGLCGGFTTFSTFASDTVWLYLDHNIIQSFLYVFVTLGGGVTLALLGFILGQSIGQKKQGKEKAGGAL</sequence>
<gene>
    <name evidence="14" type="primary">fluC</name>
    <name evidence="14" type="synonym">crcB</name>
    <name evidence="15" type="ORF">SAMN05192534_11547</name>
</gene>
<keyword evidence="10 14" id="KW-0407">Ion channel</keyword>
<dbReference type="GO" id="GO:0140114">
    <property type="term" value="P:cellular detoxification of fluoride"/>
    <property type="evidence" value="ECO:0007669"/>
    <property type="project" value="UniProtKB-UniRule"/>
</dbReference>
<feature type="transmembrane region" description="Helical" evidence="14">
    <location>
        <begin position="96"/>
        <end position="117"/>
    </location>
</feature>
<comment type="activity regulation">
    <text evidence="14">Na(+) is not transported, but it plays an essential structural role and its presence is essential for fluoride channel function.</text>
</comment>
<keyword evidence="2 14" id="KW-0813">Transport</keyword>
<evidence type="ECO:0000256" key="5">
    <source>
        <dbReference type="ARBA" id="ARBA00022723"/>
    </source>
</evidence>
<organism evidence="15 16">
    <name type="scientific">Alteribacillus persepolensis</name>
    <dbReference type="NCBI Taxonomy" id="568899"/>
    <lineage>
        <taxon>Bacteria</taxon>
        <taxon>Bacillati</taxon>
        <taxon>Bacillota</taxon>
        <taxon>Bacilli</taxon>
        <taxon>Bacillales</taxon>
        <taxon>Bacillaceae</taxon>
        <taxon>Alteribacillus</taxon>
    </lineage>
</organism>
<keyword evidence="9 14" id="KW-0472">Membrane</keyword>
<dbReference type="Proteomes" id="UP000199163">
    <property type="component" value="Unassembled WGS sequence"/>
</dbReference>
<reference evidence="16" key="1">
    <citation type="submission" date="2016-10" db="EMBL/GenBank/DDBJ databases">
        <authorList>
            <person name="Varghese N."/>
            <person name="Submissions S."/>
        </authorList>
    </citation>
    <scope>NUCLEOTIDE SEQUENCE [LARGE SCALE GENOMIC DNA]</scope>
    <source>
        <strain evidence="16">DSM 21632</strain>
    </source>
</reference>
<keyword evidence="7 14" id="KW-0915">Sodium</keyword>
<evidence type="ECO:0000313" key="15">
    <source>
        <dbReference type="EMBL" id="SDH92541.1"/>
    </source>
</evidence>
<dbReference type="STRING" id="568899.SAMN05192534_11547"/>
<evidence type="ECO:0000256" key="7">
    <source>
        <dbReference type="ARBA" id="ARBA00023053"/>
    </source>
</evidence>
<evidence type="ECO:0000313" key="16">
    <source>
        <dbReference type="Proteomes" id="UP000199163"/>
    </source>
</evidence>
<dbReference type="PANTHER" id="PTHR28259:SF16">
    <property type="entry name" value="FLUORIDE-SPECIFIC ION CHANNEL FLUC 2"/>
    <property type="match status" value="1"/>
</dbReference>
<evidence type="ECO:0000256" key="9">
    <source>
        <dbReference type="ARBA" id="ARBA00023136"/>
    </source>
</evidence>
<comment type="caution">
    <text evidence="14">Lacks conserved residue(s) required for the propagation of feature annotation.</text>
</comment>
<evidence type="ECO:0000256" key="8">
    <source>
        <dbReference type="ARBA" id="ARBA00023065"/>
    </source>
</evidence>
<dbReference type="EMBL" id="FNDK01000015">
    <property type="protein sequence ID" value="SDH92541.1"/>
    <property type="molecule type" value="Genomic_DNA"/>
</dbReference>
<keyword evidence="16" id="KW-1185">Reference proteome</keyword>
<evidence type="ECO:0000256" key="12">
    <source>
        <dbReference type="ARBA" id="ARBA00035585"/>
    </source>
</evidence>
<keyword evidence="6 14" id="KW-1133">Transmembrane helix</keyword>
<dbReference type="HAMAP" id="MF_00454">
    <property type="entry name" value="FluC"/>
    <property type="match status" value="1"/>
</dbReference>
<dbReference type="PANTHER" id="PTHR28259">
    <property type="entry name" value="FLUORIDE EXPORT PROTEIN 1-RELATED"/>
    <property type="match status" value="1"/>
</dbReference>
<evidence type="ECO:0000256" key="2">
    <source>
        <dbReference type="ARBA" id="ARBA00022448"/>
    </source>
</evidence>
<keyword evidence="3 14" id="KW-1003">Cell membrane</keyword>
<feature type="binding site" evidence="14">
    <location>
        <position position="71"/>
    </location>
    <ligand>
        <name>Na(+)</name>
        <dbReference type="ChEBI" id="CHEBI:29101"/>
        <note>structural</note>
    </ligand>
</feature>
<evidence type="ECO:0000256" key="1">
    <source>
        <dbReference type="ARBA" id="ARBA00004651"/>
    </source>
</evidence>
<dbReference type="GO" id="GO:0062054">
    <property type="term" value="F:fluoride channel activity"/>
    <property type="evidence" value="ECO:0007669"/>
    <property type="project" value="UniProtKB-UniRule"/>
</dbReference>
<evidence type="ECO:0000256" key="11">
    <source>
        <dbReference type="ARBA" id="ARBA00035120"/>
    </source>
</evidence>
<comment type="catalytic activity">
    <reaction evidence="12">
        <text>fluoride(in) = fluoride(out)</text>
        <dbReference type="Rhea" id="RHEA:76159"/>
        <dbReference type="ChEBI" id="CHEBI:17051"/>
    </reaction>
    <physiologicalReaction direction="left-to-right" evidence="12">
        <dbReference type="Rhea" id="RHEA:76160"/>
    </physiologicalReaction>
</comment>
<evidence type="ECO:0000256" key="4">
    <source>
        <dbReference type="ARBA" id="ARBA00022692"/>
    </source>
</evidence>
<evidence type="ECO:0000256" key="3">
    <source>
        <dbReference type="ARBA" id="ARBA00022475"/>
    </source>
</evidence>
<keyword evidence="5 14" id="KW-0479">Metal-binding</keyword>
<accession>A0A1G8GDZ9</accession>
<dbReference type="AlphaFoldDB" id="A0A1G8GDZ9"/>
<dbReference type="Pfam" id="PF02537">
    <property type="entry name" value="CRCB"/>
    <property type="match status" value="1"/>
</dbReference>
<proteinExistence type="inferred from homology"/>
<evidence type="ECO:0000256" key="14">
    <source>
        <dbReference type="HAMAP-Rule" id="MF_00454"/>
    </source>
</evidence>
<comment type="function">
    <text evidence="13 14">Fluoride-specific ion channel. Important for reducing fluoride concentration in the cell, thus reducing its toxicity.</text>
</comment>
<keyword evidence="4 14" id="KW-0812">Transmembrane</keyword>